<feature type="coiled-coil region" evidence="1">
    <location>
        <begin position="32"/>
        <end position="66"/>
    </location>
</feature>
<evidence type="ECO:0000256" key="1">
    <source>
        <dbReference type="SAM" id="Coils"/>
    </source>
</evidence>
<organism evidence="2 3">
    <name type="scientific">Portunus trituberculatus</name>
    <name type="common">Swimming crab</name>
    <name type="synonym">Neptunus trituberculatus</name>
    <dbReference type="NCBI Taxonomy" id="210409"/>
    <lineage>
        <taxon>Eukaryota</taxon>
        <taxon>Metazoa</taxon>
        <taxon>Ecdysozoa</taxon>
        <taxon>Arthropoda</taxon>
        <taxon>Crustacea</taxon>
        <taxon>Multicrustacea</taxon>
        <taxon>Malacostraca</taxon>
        <taxon>Eumalacostraca</taxon>
        <taxon>Eucarida</taxon>
        <taxon>Decapoda</taxon>
        <taxon>Pleocyemata</taxon>
        <taxon>Brachyura</taxon>
        <taxon>Eubrachyura</taxon>
        <taxon>Portunoidea</taxon>
        <taxon>Portunidae</taxon>
        <taxon>Portuninae</taxon>
        <taxon>Portunus</taxon>
    </lineage>
</organism>
<evidence type="ECO:0000313" key="3">
    <source>
        <dbReference type="Proteomes" id="UP000324222"/>
    </source>
</evidence>
<dbReference type="Proteomes" id="UP000324222">
    <property type="component" value="Unassembled WGS sequence"/>
</dbReference>
<gene>
    <name evidence="2" type="ORF">E2C01_070882</name>
</gene>
<comment type="caution">
    <text evidence="2">The sequence shown here is derived from an EMBL/GenBank/DDBJ whole genome shotgun (WGS) entry which is preliminary data.</text>
</comment>
<accession>A0A5B7I3R0</accession>
<evidence type="ECO:0000313" key="2">
    <source>
        <dbReference type="EMBL" id="MPC76469.1"/>
    </source>
</evidence>
<protein>
    <submittedName>
        <fullName evidence="2">Uncharacterized protein</fullName>
    </submittedName>
</protein>
<keyword evidence="1" id="KW-0175">Coiled coil</keyword>
<dbReference type="EMBL" id="VSRR010043447">
    <property type="protein sequence ID" value="MPC76469.1"/>
    <property type="molecule type" value="Genomic_DNA"/>
</dbReference>
<dbReference type="AlphaFoldDB" id="A0A5B7I3R0"/>
<keyword evidence="3" id="KW-1185">Reference proteome</keyword>
<proteinExistence type="predicted"/>
<sequence>MDEGFILKDRFDEKNTRESLLRRRVIHLKDLVKELMARLKIIEKDNEIMKANTEVLKKNYDDLKNKVCASEKKMEDNEEVKSKIIGRWTKISRKLVLKRLKKNWPRKGNRRLPR</sequence>
<name>A0A5B7I3R0_PORTR</name>
<reference evidence="2 3" key="1">
    <citation type="submission" date="2019-05" db="EMBL/GenBank/DDBJ databases">
        <title>Another draft genome of Portunus trituberculatus and its Hox gene families provides insights of decapod evolution.</title>
        <authorList>
            <person name="Jeong J.-H."/>
            <person name="Song I."/>
            <person name="Kim S."/>
            <person name="Choi T."/>
            <person name="Kim D."/>
            <person name="Ryu S."/>
            <person name="Kim W."/>
        </authorList>
    </citation>
    <scope>NUCLEOTIDE SEQUENCE [LARGE SCALE GENOMIC DNA]</scope>
    <source>
        <tissue evidence="2">Muscle</tissue>
    </source>
</reference>